<accession>A0A1H1M4J6</accession>
<dbReference type="PANTHER" id="PTHR44846:SF1">
    <property type="entry name" value="MANNOSYL-D-GLYCERATE TRANSPORT_METABOLISM SYSTEM REPRESSOR MNGR-RELATED"/>
    <property type="match status" value="1"/>
</dbReference>
<keyword evidence="6" id="KW-1185">Reference proteome</keyword>
<dbReference type="GO" id="GO:0003677">
    <property type="term" value="F:DNA binding"/>
    <property type="evidence" value="ECO:0007669"/>
    <property type="project" value="UniProtKB-KW"/>
</dbReference>
<dbReference type="PRINTS" id="PR00035">
    <property type="entry name" value="HTHGNTR"/>
</dbReference>
<dbReference type="PANTHER" id="PTHR44846">
    <property type="entry name" value="MANNOSYL-D-GLYCERATE TRANSPORT/METABOLISM SYSTEM REPRESSOR MNGR-RELATED"/>
    <property type="match status" value="1"/>
</dbReference>
<dbReference type="GO" id="GO:0003700">
    <property type="term" value="F:DNA-binding transcription factor activity"/>
    <property type="evidence" value="ECO:0007669"/>
    <property type="project" value="InterPro"/>
</dbReference>
<evidence type="ECO:0000256" key="2">
    <source>
        <dbReference type="ARBA" id="ARBA00023125"/>
    </source>
</evidence>
<dbReference type="InterPro" id="IPR036390">
    <property type="entry name" value="WH_DNA-bd_sf"/>
</dbReference>
<keyword evidence="3" id="KW-0804">Transcription</keyword>
<evidence type="ECO:0000313" key="5">
    <source>
        <dbReference type="EMBL" id="SDR81744.1"/>
    </source>
</evidence>
<dbReference type="Proteomes" id="UP000185663">
    <property type="component" value="Chromosome I"/>
</dbReference>
<dbReference type="RefSeq" id="WP_043109116.1">
    <property type="nucleotide sequence ID" value="NZ_LT629776.1"/>
</dbReference>
<keyword evidence="1" id="KW-0805">Transcription regulation</keyword>
<dbReference type="Pfam" id="PF00392">
    <property type="entry name" value="GntR"/>
    <property type="match status" value="1"/>
</dbReference>
<protein>
    <submittedName>
        <fullName evidence="5">GntR family transcriptional regulator</fullName>
    </submittedName>
</protein>
<dbReference type="Gene3D" id="3.40.1410.10">
    <property type="entry name" value="Chorismate lyase-like"/>
    <property type="match status" value="1"/>
</dbReference>
<dbReference type="InterPro" id="IPR011663">
    <property type="entry name" value="UTRA"/>
</dbReference>
<feature type="domain" description="HTH gntR-type" evidence="4">
    <location>
        <begin position="7"/>
        <end position="74"/>
    </location>
</feature>
<organism evidence="5 6">
    <name type="scientific">Paraoerskovia marina</name>
    <dbReference type="NCBI Taxonomy" id="545619"/>
    <lineage>
        <taxon>Bacteria</taxon>
        <taxon>Bacillati</taxon>
        <taxon>Actinomycetota</taxon>
        <taxon>Actinomycetes</taxon>
        <taxon>Micrococcales</taxon>
        <taxon>Cellulomonadaceae</taxon>
        <taxon>Paraoerskovia</taxon>
    </lineage>
</organism>
<dbReference type="EMBL" id="LT629776">
    <property type="protein sequence ID" value="SDR81744.1"/>
    <property type="molecule type" value="Genomic_DNA"/>
</dbReference>
<dbReference type="CDD" id="cd07377">
    <property type="entry name" value="WHTH_GntR"/>
    <property type="match status" value="1"/>
</dbReference>
<dbReference type="AlphaFoldDB" id="A0A1H1M4J6"/>
<dbReference type="SUPFAM" id="SSF46785">
    <property type="entry name" value="Winged helix' DNA-binding domain"/>
    <property type="match status" value="1"/>
</dbReference>
<dbReference type="InterPro" id="IPR036388">
    <property type="entry name" value="WH-like_DNA-bd_sf"/>
</dbReference>
<dbReference type="InterPro" id="IPR050679">
    <property type="entry name" value="Bact_HTH_transcr_reg"/>
</dbReference>
<dbReference type="GO" id="GO:0045892">
    <property type="term" value="P:negative regulation of DNA-templated transcription"/>
    <property type="evidence" value="ECO:0007669"/>
    <property type="project" value="TreeGrafter"/>
</dbReference>
<dbReference type="SMART" id="SM00866">
    <property type="entry name" value="UTRA"/>
    <property type="match status" value="1"/>
</dbReference>
<dbReference type="eggNOG" id="COG2188">
    <property type="taxonomic scope" value="Bacteria"/>
</dbReference>
<dbReference type="PROSITE" id="PS50949">
    <property type="entry name" value="HTH_GNTR"/>
    <property type="match status" value="1"/>
</dbReference>
<reference evidence="5 6" key="1">
    <citation type="submission" date="2016-10" db="EMBL/GenBank/DDBJ databases">
        <authorList>
            <person name="de Groot N.N."/>
        </authorList>
    </citation>
    <scope>NUCLEOTIDE SEQUENCE [LARGE SCALE GENOMIC DNA]</scope>
    <source>
        <strain evidence="5 6">DSM 22126</strain>
    </source>
</reference>
<evidence type="ECO:0000313" key="6">
    <source>
        <dbReference type="Proteomes" id="UP000185663"/>
    </source>
</evidence>
<name>A0A1H1M4J6_9CELL</name>
<dbReference type="InterPro" id="IPR028978">
    <property type="entry name" value="Chorismate_lyase_/UTRA_dom_sf"/>
</dbReference>
<evidence type="ECO:0000256" key="1">
    <source>
        <dbReference type="ARBA" id="ARBA00023015"/>
    </source>
</evidence>
<dbReference type="STRING" id="545619.SAMN04489860_0135"/>
<sequence length="241" mass="26433">MTTDVQEPKYAALRAQLESDIRAGLAPHDPLPSERRLMSTYGVSRMTVRQAIGLLAEDGLVYRVQGSGTFVADPTMISKSLSLTSFSEDIRARGMEPGSSSQQIERVEAEAEVAQDLGISPGVEVIHVERVRTADGSPMCIENVWLPAELVPADFGTQSVTSIYQTFEALGIEPDVAEQTIRATVVDAAQAALLDVPPHSPAFVVSRVTYTADARAIERGRSIYRADRYDFRLSVQRRRRP</sequence>
<gene>
    <name evidence="5" type="ORF">SAMN04489860_0135</name>
</gene>
<dbReference type="Pfam" id="PF07702">
    <property type="entry name" value="UTRA"/>
    <property type="match status" value="1"/>
</dbReference>
<dbReference type="SMART" id="SM00345">
    <property type="entry name" value="HTH_GNTR"/>
    <property type="match status" value="1"/>
</dbReference>
<proteinExistence type="predicted"/>
<dbReference type="InterPro" id="IPR000524">
    <property type="entry name" value="Tscrpt_reg_HTH_GntR"/>
</dbReference>
<dbReference type="Gene3D" id="1.10.10.10">
    <property type="entry name" value="Winged helix-like DNA-binding domain superfamily/Winged helix DNA-binding domain"/>
    <property type="match status" value="1"/>
</dbReference>
<dbReference type="SUPFAM" id="SSF64288">
    <property type="entry name" value="Chorismate lyase-like"/>
    <property type="match status" value="1"/>
</dbReference>
<keyword evidence="2" id="KW-0238">DNA-binding</keyword>
<evidence type="ECO:0000259" key="4">
    <source>
        <dbReference type="PROSITE" id="PS50949"/>
    </source>
</evidence>
<evidence type="ECO:0000256" key="3">
    <source>
        <dbReference type="ARBA" id="ARBA00023163"/>
    </source>
</evidence>